<comment type="subcellular location">
    <subcellularLocation>
        <location evidence="1">Nucleus</location>
    </subcellularLocation>
</comment>
<dbReference type="InterPro" id="IPR012337">
    <property type="entry name" value="RNaseH-like_sf"/>
</dbReference>
<dbReference type="SUPFAM" id="SSF53098">
    <property type="entry name" value="Ribonuclease H-like"/>
    <property type="match status" value="1"/>
</dbReference>
<evidence type="ECO:0000256" key="2">
    <source>
        <dbReference type="ARBA" id="ARBA00022723"/>
    </source>
</evidence>
<proteinExistence type="predicted"/>
<evidence type="ECO:0000256" key="3">
    <source>
        <dbReference type="ARBA" id="ARBA00022771"/>
    </source>
</evidence>
<dbReference type="GO" id="GO:0005634">
    <property type="term" value="C:nucleus"/>
    <property type="evidence" value="ECO:0007669"/>
    <property type="project" value="UniProtKB-SubCell"/>
</dbReference>
<sequence>MTPLCNVGDQKLHELMLAGRPQASFPNCQTVAKDLDTAFHAASGHIHTLLKEYPGQLSFTTDAWTSPNHYVFEVPESHTGKVMAQEFEQMLMCFGLAQRILSFTGENALSNDTQTDALDESTKNSFKKTIHVQCFNHTLNLAAKTLLGGFLESDDDVVGEEENKDEIEHVDDSIHNNLQIPDVDADDVNSLPSLQSFDLSDDESDIDSDHDDTSSIESVDEVGRLSPEVKEIFERESLKLKVAVKKIHGLSFAIIHSTTIGLPAWLRVCQKNELKPRLIPQDVKTRWNSTFESIVQLWTTSLEQRTCLTGITTQLSPTCDELAEYLLQPLETTKDPLGWWWPKQVVFPVLSQMALGYHSVPGFSIQKFLYFGSWSRKDLFNDKLVVDALVAEDEKRKGKEKLSPDL</sequence>
<dbReference type="Proteomes" id="UP000559256">
    <property type="component" value="Unassembled WGS sequence"/>
</dbReference>
<gene>
    <name evidence="7" type="ORF">D9758_008915</name>
</gene>
<organism evidence="7 8">
    <name type="scientific">Tetrapyrgos nigripes</name>
    <dbReference type="NCBI Taxonomy" id="182062"/>
    <lineage>
        <taxon>Eukaryota</taxon>
        <taxon>Fungi</taxon>
        <taxon>Dikarya</taxon>
        <taxon>Basidiomycota</taxon>
        <taxon>Agaricomycotina</taxon>
        <taxon>Agaricomycetes</taxon>
        <taxon>Agaricomycetidae</taxon>
        <taxon>Agaricales</taxon>
        <taxon>Marasmiineae</taxon>
        <taxon>Marasmiaceae</taxon>
        <taxon>Tetrapyrgos</taxon>
    </lineage>
</organism>
<comment type="caution">
    <text evidence="7">The sequence shown here is derived from an EMBL/GenBank/DDBJ whole genome shotgun (WGS) entry which is preliminary data.</text>
</comment>
<dbReference type="EMBL" id="JAACJM010000022">
    <property type="protein sequence ID" value="KAF5366574.1"/>
    <property type="molecule type" value="Genomic_DNA"/>
</dbReference>
<evidence type="ECO:0000256" key="5">
    <source>
        <dbReference type="ARBA" id="ARBA00023242"/>
    </source>
</evidence>
<feature type="compositionally biased region" description="Acidic residues" evidence="6">
    <location>
        <begin position="199"/>
        <end position="210"/>
    </location>
</feature>
<keyword evidence="2" id="KW-0479">Metal-binding</keyword>
<dbReference type="InterPro" id="IPR052035">
    <property type="entry name" value="ZnF_BED_domain_contain"/>
</dbReference>
<feature type="region of interest" description="Disordered" evidence="6">
    <location>
        <begin position="198"/>
        <end position="220"/>
    </location>
</feature>
<reference evidence="7 8" key="1">
    <citation type="journal article" date="2020" name="ISME J.">
        <title>Uncovering the hidden diversity of litter-decomposition mechanisms in mushroom-forming fungi.</title>
        <authorList>
            <person name="Floudas D."/>
            <person name="Bentzer J."/>
            <person name="Ahren D."/>
            <person name="Johansson T."/>
            <person name="Persson P."/>
            <person name="Tunlid A."/>
        </authorList>
    </citation>
    <scope>NUCLEOTIDE SEQUENCE [LARGE SCALE GENOMIC DNA]</scope>
    <source>
        <strain evidence="7 8">CBS 291.85</strain>
    </source>
</reference>
<keyword evidence="4" id="KW-0862">Zinc</keyword>
<accession>A0A8H5GK40</accession>
<dbReference type="PANTHER" id="PTHR46481:SF10">
    <property type="entry name" value="ZINC FINGER BED DOMAIN-CONTAINING PROTEIN 39"/>
    <property type="match status" value="1"/>
</dbReference>
<keyword evidence="5" id="KW-0539">Nucleus</keyword>
<evidence type="ECO:0000313" key="7">
    <source>
        <dbReference type="EMBL" id="KAF5366574.1"/>
    </source>
</evidence>
<dbReference type="OrthoDB" id="3252425at2759"/>
<evidence type="ECO:0000256" key="6">
    <source>
        <dbReference type="SAM" id="MobiDB-lite"/>
    </source>
</evidence>
<keyword evidence="3" id="KW-0863">Zinc-finger</keyword>
<evidence type="ECO:0000256" key="4">
    <source>
        <dbReference type="ARBA" id="ARBA00022833"/>
    </source>
</evidence>
<protein>
    <submittedName>
        <fullName evidence="7">Uncharacterized protein</fullName>
    </submittedName>
</protein>
<dbReference type="AlphaFoldDB" id="A0A8H5GK40"/>
<keyword evidence="8" id="KW-1185">Reference proteome</keyword>
<evidence type="ECO:0000256" key="1">
    <source>
        <dbReference type="ARBA" id="ARBA00004123"/>
    </source>
</evidence>
<evidence type="ECO:0000313" key="8">
    <source>
        <dbReference type="Proteomes" id="UP000559256"/>
    </source>
</evidence>
<name>A0A8H5GK40_9AGAR</name>
<dbReference type="GO" id="GO:0008270">
    <property type="term" value="F:zinc ion binding"/>
    <property type="evidence" value="ECO:0007669"/>
    <property type="project" value="UniProtKB-KW"/>
</dbReference>
<dbReference type="PANTHER" id="PTHR46481">
    <property type="entry name" value="ZINC FINGER BED DOMAIN-CONTAINING PROTEIN 4"/>
    <property type="match status" value="1"/>
</dbReference>